<dbReference type="Proteomes" id="UP001432027">
    <property type="component" value="Unassembled WGS sequence"/>
</dbReference>
<dbReference type="EMBL" id="BTSX01000004">
    <property type="protein sequence ID" value="GMS93814.1"/>
    <property type="molecule type" value="Genomic_DNA"/>
</dbReference>
<feature type="non-terminal residue" evidence="2">
    <location>
        <position position="79"/>
    </location>
</feature>
<name>A0AAV5THR1_9BILA</name>
<dbReference type="PANTHER" id="PTHR22943">
    <property type="entry name" value="7-TRANSMEMBRANE DOMAIN RECEPTOR C.ELEGANS"/>
    <property type="match status" value="1"/>
</dbReference>
<dbReference type="AlphaFoldDB" id="A0AAV5THR1"/>
<dbReference type="Pfam" id="PF10326">
    <property type="entry name" value="7TM_GPCR_Str"/>
    <property type="match status" value="1"/>
</dbReference>
<feature type="transmembrane region" description="Helical" evidence="1">
    <location>
        <begin position="38"/>
        <end position="59"/>
    </location>
</feature>
<dbReference type="PANTHER" id="PTHR22943:SF248">
    <property type="entry name" value="SEVEN TM RECEPTOR"/>
    <property type="match status" value="1"/>
</dbReference>
<protein>
    <recommendedName>
        <fullName evidence="4">G protein-coupled receptor</fullName>
    </recommendedName>
</protein>
<keyword evidence="1" id="KW-0812">Transmembrane</keyword>
<sequence>SVFSNGLLLYIIFTTTSTSIGSYRYLLAVFSVCDVLTSFAHVGLYPIMHMTSSGVYFFPRYGEMKIAGRSCDNIFVLLF</sequence>
<comment type="caution">
    <text evidence="2">The sequence shown here is derived from an EMBL/GenBank/DDBJ whole genome shotgun (WGS) entry which is preliminary data.</text>
</comment>
<evidence type="ECO:0000256" key="1">
    <source>
        <dbReference type="SAM" id="Phobius"/>
    </source>
</evidence>
<evidence type="ECO:0000313" key="2">
    <source>
        <dbReference type="EMBL" id="GMS93814.1"/>
    </source>
</evidence>
<dbReference type="InterPro" id="IPR019428">
    <property type="entry name" value="7TM_GPCR_serpentine_rcpt_Str"/>
</dbReference>
<feature type="transmembrane region" description="Helical" evidence="1">
    <location>
        <begin position="7"/>
        <end position="26"/>
    </location>
</feature>
<proteinExistence type="predicted"/>
<evidence type="ECO:0008006" key="4">
    <source>
        <dbReference type="Google" id="ProtNLM"/>
    </source>
</evidence>
<evidence type="ECO:0000313" key="3">
    <source>
        <dbReference type="Proteomes" id="UP001432027"/>
    </source>
</evidence>
<gene>
    <name evidence="2" type="ORF">PENTCL1PPCAC_15989</name>
</gene>
<organism evidence="2 3">
    <name type="scientific">Pristionchus entomophagus</name>
    <dbReference type="NCBI Taxonomy" id="358040"/>
    <lineage>
        <taxon>Eukaryota</taxon>
        <taxon>Metazoa</taxon>
        <taxon>Ecdysozoa</taxon>
        <taxon>Nematoda</taxon>
        <taxon>Chromadorea</taxon>
        <taxon>Rhabditida</taxon>
        <taxon>Rhabditina</taxon>
        <taxon>Diplogasteromorpha</taxon>
        <taxon>Diplogasteroidea</taxon>
        <taxon>Neodiplogasteridae</taxon>
        <taxon>Pristionchus</taxon>
    </lineage>
</organism>
<keyword evidence="3" id="KW-1185">Reference proteome</keyword>
<keyword evidence="1" id="KW-1133">Transmembrane helix</keyword>
<accession>A0AAV5THR1</accession>
<feature type="non-terminal residue" evidence="2">
    <location>
        <position position="1"/>
    </location>
</feature>
<keyword evidence="1" id="KW-0472">Membrane</keyword>
<reference evidence="2" key="1">
    <citation type="submission" date="2023-10" db="EMBL/GenBank/DDBJ databases">
        <title>Genome assembly of Pristionchus species.</title>
        <authorList>
            <person name="Yoshida K."/>
            <person name="Sommer R.J."/>
        </authorList>
    </citation>
    <scope>NUCLEOTIDE SEQUENCE</scope>
    <source>
        <strain evidence="2">RS0144</strain>
    </source>
</reference>